<dbReference type="Pfam" id="PF02330">
    <property type="entry name" value="MAM33"/>
    <property type="match status" value="1"/>
</dbReference>
<dbReference type="Proteomes" id="UP001212411">
    <property type="component" value="Chromosome 1"/>
</dbReference>
<proteinExistence type="predicted"/>
<dbReference type="PANTHER" id="PTHR10826:SF1">
    <property type="entry name" value="COMPLEMENT COMPONENT 1 Q SUBCOMPONENT-BINDING PROTEIN, MITOCHONDRIAL"/>
    <property type="match status" value="1"/>
</dbReference>
<dbReference type="InterPro" id="IPR003428">
    <property type="entry name" value="MAM33"/>
</dbReference>
<organism evidence="1 2">
    <name type="scientific">Schizosaccharomyces osmophilus</name>
    <dbReference type="NCBI Taxonomy" id="2545709"/>
    <lineage>
        <taxon>Eukaryota</taxon>
        <taxon>Fungi</taxon>
        <taxon>Dikarya</taxon>
        <taxon>Ascomycota</taxon>
        <taxon>Taphrinomycotina</taxon>
        <taxon>Schizosaccharomycetes</taxon>
        <taxon>Schizosaccharomycetales</taxon>
        <taxon>Schizosaccharomycetaceae</taxon>
        <taxon>Schizosaccharomyces</taxon>
    </lineage>
</organism>
<dbReference type="KEGG" id="som:SOMG_01027"/>
<dbReference type="EMBL" id="CP115611">
    <property type="protein sequence ID" value="WBW72246.1"/>
    <property type="molecule type" value="Genomic_DNA"/>
</dbReference>
<sequence>MSFVRTFPRFRVATQAIFKQFSTYRAVASPRVARLQRCQPVARAPLGIRMASTDSRKDLLAALESEIEYEKKHVLTDTSLPPIPYEIEDIRGDATVKLKTQKGDETIYIKFNVSDDTQEPAIEDKELSEFEEYDNKGQQQPIEEIPEDEVGTSEALGRFQPCTVEVVNPNVGVLAFEAMAYDEGFEIENIFFSKDTNVLTSDSVEAEWSRRKQYLGPSFKELDPELQDLFHNFLEERHIDSETASFVISFGLTKELKEYVRWLENVRDFVK</sequence>
<dbReference type="SUPFAM" id="SSF54529">
    <property type="entry name" value="Mitochondrial glycoprotein MAM33-like"/>
    <property type="match status" value="1"/>
</dbReference>
<dbReference type="Gene3D" id="3.10.280.10">
    <property type="entry name" value="Mitochondrial glycoprotein"/>
    <property type="match status" value="1"/>
</dbReference>
<evidence type="ECO:0000313" key="1">
    <source>
        <dbReference type="EMBL" id="WBW72246.1"/>
    </source>
</evidence>
<evidence type="ECO:0000313" key="2">
    <source>
        <dbReference type="Proteomes" id="UP001212411"/>
    </source>
</evidence>
<dbReference type="AlphaFoldDB" id="A0AAE9WB83"/>
<reference evidence="1 2" key="1">
    <citation type="journal article" date="2023" name="G3 (Bethesda)">
        <title>A high-quality reference genome for the fission yeast Schizosaccharomyces osmophilus.</title>
        <authorList>
            <person name="Jia G.S."/>
            <person name="Zhang W.C."/>
            <person name="Liang Y."/>
            <person name="Liu X.H."/>
            <person name="Rhind N."/>
            <person name="Pidoux A."/>
            <person name="Brysch-Herzberg M."/>
            <person name="Du L.L."/>
        </authorList>
    </citation>
    <scope>NUCLEOTIDE SEQUENCE [LARGE SCALE GENOMIC DNA]</scope>
    <source>
        <strain evidence="1 2">CBS 15793</strain>
    </source>
</reference>
<dbReference type="GO" id="GO:0005759">
    <property type="term" value="C:mitochondrial matrix"/>
    <property type="evidence" value="ECO:0007669"/>
    <property type="project" value="InterPro"/>
</dbReference>
<accession>A0AAE9WB83</accession>
<dbReference type="GeneID" id="80874509"/>
<gene>
    <name evidence="1" type="primary">mam33</name>
    <name evidence="1" type="ORF">SOMG_01027</name>
</gene>
<protein>
    <submittedName>
        <fullName evidence="1">Mitochondrial ribosome assembly protein Mam33</fullName>
    </submittedName>
</protein>
<keyword evidence="2" id="KW-1185">Reference proteome</keyword>
<dbReference type="RefSeq" id="XP_056036489.1">
    <property type="nucleotide sequence ID" value="XM_056179820.1"/>
</dbReference>
<dbReference type="InterPro" id="IPR036561">
    <property type="entry name" value="MAM33_sf"/>
</dbReference>
<dbReference type="PANTHER" id="PTHR10826">
    <property type="entry name" value="COMPLEMENT COMPONENT 1"/>
    <property type="match status" value="1"/>
</dbReference>
<name>A0AAE9WB83_9SCHI</name>
<dbReference type="GO" id="GO:0042256">
    <property type="term" value="P:cytosolic ribosome assembly"/>
    <property type="evidence" value="ECO:0007669"/>
    <property type="project" value="TreeGrafter"/>
</dbReference>